<accession>A0ABP8DQ52</accession>
<evidence type="ECO:0000313" key="2">
    <source>
        <dbReference type="EMBL" id="GAA4261090.1"/>
    </source>
</evidence>
<proteinExistence type="predicted"/>
<comment type="caution">
    <text evidence="2">The sequence shown here is derived from an EMBL/GenBank/DDBJ whole genome shotgun (WGS) entry which is preliminary data.</text>
</comment>
<keyword evidence="3" id="KW-1185">Reference proteome</keyword>
<protein>
    <submittedName>
        <fullName evidence="2">Uncharacterized protein</fullName>
    </submittedName>
</protein>
<dbReference type="RefSeq" id="WP_345137992.1">
    <property type="nucleotide sequence ID" value="NZ_BAABAT010000044.1"/>
</dbReference>
<gene>
    <name evidence="2" type="ORF">GCM10022255_092350</name>
</gene>
<sequence>MKATESLSTEPPAGTVTDPAPLNVTVRVDPATTDDPPEYWANWTSAKVTGWLPNTLESLIRAAVPPIEVRTI</sequence>
<organism evidence="2 3">
    <name type="scientific">Dactylosporangium darangshiense</name>
    <dbReference type="NCBI Taxonomy" id="579108"/>
    <lineage>
        <taxon>Bacteria</taxon>
        <taxon>Bacillati</taxon>
        <taxon>Actinomycetota</taxon>
        <taxon>Actinomycetes</taxon>
        <taxon>Micromonosporales</taxon>
        <taxon>Micromonosporaceae</taxon>
        <taxon>Dactylosporangium</taxon>
    </lineage>
</organism>
<reference evidence="3" key="1">
    <citation type="journal article" date="2019" name="Int. J. Syst. Evol. Microbiol.">
        <title>The Global Catalogue of Microorganisms (GCM) 10K type strain sequencing project: providing services to taxonomists for standard genome sequencing and annotation.</title>
        <authorList>
            <consortium name="The Broad Institute Genomics Platform"/>
            <consortium name="The Broad Institute Genome Sequencing Center for Infectious Disease"/>
            <person name="Wu L."/>
            <person name="Ma J."/>
        </authorList>
    </citation>
    <scope>NUCLEOTIDE SEQUENCE [LARGE SCALE GENOMIC DNA]</scope>
    <source>
        <strain evidence="3">JCM 17441</strain>
    </source>
</reference>
<feature type="region of interest" description="Disordered" evidence="1">
    <location>
        <begin position="1"/>
        <end position="21"/>
    </location>
</feature>
<dbReference type="Proteomes" id="UP001500620">
    <property type="component" value="Unassembled WGS sequence"/>
</dbReference>
<evidence type="ECO:0000256" key="1">
    <source>
        <dbReference type="SAM" id="MobiDB-lite"/>
    </source>
</evidence>
<name>A0ABP8DQ52_9ACTN</name>
<evidence type="ECO:0000313" key="3">
    <source>
        <dbReference type="Proteomes" id="UP001500620"/>
    </source>
</evidence>
<dbReference type="EMBL" id="BAABAT010000044">
    <property type="protein sequence ID" value="GAA4261090.1"/>
    <property type="molecule type" value="Genomic_DNA"/>
</dbReference>